<evidence type="ECO:0000313" key="3">
    <source>
        <dbReference type="EMBL" id="SYV90386.1"/>
    </source>
</evidence>
<feature type="domain" description="Transposase IS30-like HTH" evidence="1">
    <location>
        <begin position="8"/>
        <end position="51"/>
    </location>
</feature>
<dbReference type="GO" id="GO:0004803">
    <property type="term" value="F:transposase activity"/>
    <property type="evidence" value="ECO:0007669"/>
    <property type="project" value="TreeGrafter"/>
</dbReference>
<dbReference type="KEGG" id="mala:NCTC10135_00232"/>
<evidence type="ECO:0000313" key="4">
    <source>
        <dbReference type="Proteomes" id="UP000259864"/>
    </source>
</evidence>
<evidence type="ECO:0000313" key="2">
    <source>
        <dbReference type="EMBL" id="SYV89732.1"/>
    </source>
</evidence>
<proteinExistence type="predicted"/>
<accession>A0A3B0NY65</accession>
<reference evidence="4" key="1">
    <citation type="submission" date="2018-06" db="EMBL/GenBank/DDBJ databases">
        <authorList>
            <consortium name="Pathogen Informatics"/>
        </authorList>
    </citation>
    <scope>NUCLEOTIDE SEQUENCE [LARGE SCALE GENOMIC DNA]</scope>
    <source>
        <strain evidence="4">NCTC10135</strain>
    </source>
</reference>
<dbReference type="GO" id="GO:0005829">
    <property type="term" value="C:cytosol"/>
    <property type="evidence" value="ECO:0007669"/>
    <property type="project" value="TreeGrafter"/>
</dbReference>
<dbReference type="Pfam" id="PF13936">
    <property type="entry name" value="HTH_38"/>
    <property type="match status" value="1"/>
</dbReference>
<organism evidence="2 4">
    <name type="scientific">Metamycoplasma alkalescens</name>
    <dbReference type="NCBI Taxonomy" id="45363"/>
    <lineage>
        <taxon>Bacteria</taxon>
        <taxon>Bacillati</taxon>
        <taxon>Mycoplasmatota</taxon>
        <taxon>Mycoplasmoidales</taxon>
        <taxon>Metamycoplasmataceae</taxon>
        <taxon>Metamycoplasma</taxon>
    </lineage>
</organism>
<dbReference type="GO" id="GO:0032196">
    <property type="term" value="P:transposition"/>
    <property type="evidence" value="ECO:0007669"/>
    <property type="project" value="TreeGrafter"/>
</dbReference>
<reference evidence="2" key="2">
    <citation type="submission" date="2018-06" db="EMBL/GenBank/DDBJ databases">
        <authorList>
            <consortium name="Pathogen Informatics"/>
            <person name="Doyle S."/>
        </authorList>
    </citation>
    <scope>NUCLEOTIDE SEQUENCE</scope>
    <source>
        <strain evidence="2">NCTC10135</strain>
    </source>
</reference>
<dbReference type="EMBL" id="LS991949">
    <property type="protein sequence ID" value="SYV90386.1"/>
    <property type="molecule type" value="Genomic_DNA"/>
</dbReference>
<dbReference type="AlphaFoldDB" id="A0A3B0NY65"/>
<dbReference type="InterPro" id="IPR025246">
    <property type="entry name" value="IS30-like_HTH"/>
</dbReference>
<dbReference type="PANTHER" id="PTHR10948:SF23">
    <property type="entry name" value="TRANSPOSASE INSI FOR INSERTION SEQUENCE ELEMENT IS30A-RELATED"/>
    <property type="match status" value="1"/>
</dbReference>
<protein>
    <submittedName>
        <fullName evidence="2">Transposase and inactivated derivatives, IS30 family</fullName>
    </submittedName>
</protein>
<dbReference type="KEGG" id="mala:NCTC10135_00910"/>
<dbReference type="PANTHER" id="PTHR10948">
    <property type="entry name" value="TRANSPOSASE"/>
    <property type="match status" value="1"/>
</dbReference>
<dbReference type="Gene3D" id="1.10.10.60">
    <property type="entry name" value="Homeodomain-like"/>
    <property type="match status" value="1"/>
</dbReference>
<dbReference type="InterPro" id="IPR051917">
    <property type="entry name" value="Transposase-Integrase"/>
</dbReference>
<name>A0A3B0NY65_9BACT</name>
<evidence type="ECO:0000259" key="1">
    <source>
        <dbReference type="Pfam" id="PF13936"/>
    </source>
</evidence>
<dbReference type="EMBL" id="LS991949">
    <property type="protein sequence ID" value="SYV89732.1"/>
    <property type="molecule type" value="Genomic_DNA"/>
</dbReference>
<feature type="non-terminal residue" evidence="2">
    <location>
        <position position="126"/>
    </location>
</feature>
<dbReference type="Proteomes" id="UP000259864">
    <property type="component" value="Chromosome 1"/>
</dbReference>
<gene>
    <name evidence="2" type="ORF">NCTC10135_00232</name>
    <name evidence="3" type="ORF">NCTC10135_00910</name>
</gene>
<sequence length="126" mass="15382">MNYNKNNKYKHINEVERSYIKFELNRNKSIRSIAKKLDRSPSTIMREIKRNTSLGTYDPIVANIKAKKRHRHKYYFRFLLPNKFDKFTELFKNKYDKKYYGVKATLHEIKKDPNINCPSLRTIYNW</sequence>